<accession>A0A0W8FE79</accession>
<reference evidence="1" key="1">
    <citation type="journal article" date="2015" name="Proc. Natl. Acad. Sci. U.S.A.">
        <title>Networks of energetic and metabolic interactions define dynamics in microbial communities.</title>
        <authorList>
            <person name="Embree M."/>
            <person name="Liu J.K."/>
            <person name="Al-Bassam M.M."/>
            <person name="Zengler K."/>
        </authorList>
    </citation>
    <scope>NUCLEOTIDE SEQUENCE</scope>
</reference>
<organism evidence="1">
    <name type="scientific">hydrocarbon metagenome</name>
    <dbReference type="NCBI Taxonomy" id="938273"/>
    <lineage>
        <taxon>unclassified sequences</taxon>
        <taxon>metagenomes</taxon>
        <taxon>ecological metagenomes</taxon>
    </lineage>
</organism>
<dbReference type="Pfam" id="PF07295">
    <property type="entry name" value="DUF1451"/>
    <property type="match status" value="1"/>
</dbReference>
<dbReference type="AlphaFoldDB" id="A0A0W8FE79"/>
<comment type="caution">
    <text evidence="1">The sequence shown here is derived from an EMBL/GenBank/DDBJ whole genome shotgun (WGS) entry which is preliminary data.</text>
</comment>
<proteinExistence type="predicted"/>
<dbReference type="EMBL" id="LNQE01001327">
    <property type="protein sequence ID" value="KUG19105.1"/>
    <property type="molecule type" value="Genomic_DNA"/>
</dbReference>
<name>A0A0W8FE79_9ZZZZ</name>
<gene>
    <name evidence="1" type="ORF">ASZ90_011187</name>
</gene>
<dbReference type="InterPro" id="IPR009912">
    <property type="entry name" value="DUF1451"/>
</dbReference>
<protein>
    <recommendedName>
        <fullName evidence="2">Zinc ribbon-containing protein</fullName>
    </recommendedName>
</protein>
<evidence type="ECO:0000313" key="1">
    <source>
        <dbReference type="EMBL" id="KUG19105.1"/>
    </source>
</evidence>
<evidence type="ECO:0008006" key="2">
    <source>
        <dbReference type="Google" id="ProtNLM"/>
    </source>
</evidence>
<sequence length="101" mass="11345">MVSVSSMDNAKQIYKIRCYQGFGSTMAERTTQAKAGERPGPGRYICVDCGRELRLGSTEEDLVKCPTCACETYNCFPMTHIRPDVKTPEDAVHPPKRKTER</sequence>